<dbReference type="InterPro" id="IPR036318">
    <property type="entry name" value="FAD-bd_PCMH-like_sf"/>
</dbReference>
<organism evidence="7 8">
    <name type="scientific">Rhodocyclus gracilis</name>
    <dbReference type="NCBI Taxonomy" id="2929842"/>
    <lineage>
        <taxon>Bacteria</taxon>
        <taxon>Pseudomonadati</taxon>
        <taxon>Pseudomonadota</taxon>
        <taxon>Betaproteobacteria</taxon>
        <taxon>Rhodocyclales</taxon>
        <taxon>Rhodocyclaceae</taxon>
        <taxon>Rhodocyclus</taxon>
    </lineage>
</organism>
<dbReference type="Pfam" id="PF01565">
    <property type="entry name" value="FAD_binding_4"/>
    <property type="match status" value="1"/>
</dbReference>
<dbReference type="PANTHER" id="PTHR42934">
    <property type="entry name" value="GLYCOLATE OXIDASE SUBUNIT GLCD"/>
    <property type="match status" value="1"/>
</dbReference>
<accession>A0ABX0WH23</accession>
<dbReference type="InterPro" id="IPR006094">
    <property type="entry name" value="Oxid_FAD_bind_N"/>
</dbReference>
<dbReference type="Gene3D" id="1.10.45.10">
    <property type="entry name" value="Vanillyl-alcohol Oxidase, Chain A, domain 4"/>
    <property type="match status" value="1"/>
</dbReference>
<gene>
    <name evidence="7" type="ORF">HCX48_02630</name>
</gene>
<protein>
    <submittedName>
        <fullName evidence="7">FAD-binding protein</fullName>
    </submittedName>
</protein>
<dbReference type="Pfam" id="PF02913">
    <property type="entry name" value="FAD-oxidase_C"/>
    <property type="match status" value="1"/>
</dbReference>
<dbReference type="EMBL" id="JAATWB010000001">
    <property type="protein sequence ID" value="NJA88117.1"/>
    <property type="molecule type" value="Genomic_DNA"/>
</dbReference>
<dbReference type="InterPro" id="IPR016169">
    <property type="entry name" value="FAD-bd_PCMH_sub2"/>
</dbReference>
<dbReference type="InterPro" id="IPR016166">
    <property type="entry name" value="FAD-bd_PCMH"/>
</dbReference>
<evidence type="ECO:0000256" key="1">
    <source>
        <dbReference type="ARBA" id="ARBA00001974"/>
    </source>
</evidence>
<feature type="domain" description="FAD-binding PCMH-type" evidence="6">
    <location>
        <begin position="49"/>
        <end position="227"/>
    </location>
</feature>
<feature type="compositionally biased region" description="Low complexity" evidence="5">
    <location>
        <begin position="507"/>
        <end position="519"/>
    </location>
</feature>
<dbReference type="PROSITE" id="PS51387">
    <property type="entry name" value="FAD_PCMH"/>
    <property type="match status" value="1"/>
</dbReference>
<dbReference type="Gene3D" id="3.30.43.10">
    <property type="entry name" value="Uridine Diphospho-n-acetylenolpyruvylglucosamine Reductase, domain 2"/>
    <property type="match status" value="1"/>
</dbReference>
<dbReference type="SUPFAM" id="SSF55103">
    <property type="entry name" value="FAD-linked oxidases, C-terminal domain"/>
    <property type="match status" value="1"/>
</dbReference>
<comment type="cofactor">
    <cofactor evidence="1">
        <name>FAD</name>
        <dbReference type="ChEBI" id="CHEBI:57692"/>
    </cofactor>
</comment>
<proteinExistence type="predicted"/>
<reference evidence="8" key="1">
    <citation type="submission" date="2020-03" db="EMBL/GenBank/DDBJ databases">
        <title>Whole-genome sequence of the purple nonsulfur bacterium Rhodocyclus tenuis DSM112.</title>
        <authorList>
            <person name="Kyndt J.A."/>
            <person name="Meyer T.E."/>
        </authorList>
    </citation>
    <scope>NUCLEOTIDE SEQUENCE [LARGE SCALE GENOMIC DNA]</scope>
    <source>
        <strain evidence="8">DSM 112</strain>
    </source>
</reference>
<dbReference type="InterPro" id="IPR016171">
    <property type="entry name" value="Vanillyl_alc_oxidase_C-sub2"/>
</dbReference>
<dbReference type="Gene3D" id="3.30.465.10">
    <property type="match status" value="1"/>
</dbReference>
<dbReference type="InterPro" id="IPR051914">
    <property type="entry name" value="FAD-linked_OxidoTrans_Type4"/>
</dbReference>
<dbReference type="RefSeq" id="WP_167680747.1">
    <property type="nucleotide sequence ID" value="NZ_JAATWB010000001.1"/>
</dbReference>
<dbReference type="InterPro" id="IPR016164">
    <property type="entry name" value="FAD-linked_Oxase-like_C"/>
</dbReference>
<keyword evidence="8" id="KW-1185">Reference proteome</keyword>
<feature type="region of interest" description="Disordered" evidence="5">
    <location>
        <begin position="488"/>
        <end position="526"/>
    </location>
</feature>
<comment type="caution">
    <text evidence="7">The sequence shown here is derived from an EMBL/GenBank/DDBJ whole genome shotgun (WGS) entry which is preliminary data.</text>
</comment>
<dbReference type="Proteomes" id="UP000720344">
    <property type="component" value="Unassembled WGS sequence"/>
</dbReference>
<name>A0ABX0WH23_9RHOO</name>
<evidence type="ECO:0000259" key="6">
    <source>
        <dbReference type="PROSITE" id="PS51387"/>
    </source>
</evidence>
<evidence type="ECO:0000313" key="8">
    <source>
        <dbReference type="Proteomes" id="UP000720344"/>
    </source>
</evidence>
<evidence type="ECO:0000256" key="2">
    <source>
        <dbReference type="ARBA" id="ARBA00022630"/>
    </source>
</evidence>
<evidence type="ECO:0000313" key="7">
    <source>
        <dbReference type="EMBL" id="NJA88117.1"/>
    </source>
</evidence>
<dbReference type="Gene3D" id="3.30.70.2740">
    <property type="match status" value="1"/>
</dbReference>
<evidence type="ECO:0000256" key="4">
    <source>
        <dbReference type="ARBA" id="ARBA00023002"/>
    </source>
</evidence>
<evidence type="ECO:0000256" key="5">
    <source>
        <dbReference type="SAM" id="MobiDB-lite"/>
    </source>
</evidence>
<dbReference type="InterPro" id="IPR004113">
    <property type="entry name" value="FAD-bd_oxidored_4_C"/>
</dbReference>
<dbReference type="InterPro" id="IPR016167">
    <property type="entry name" value="FAD-bd_PCMH_sub1"/>
</dbReference>
<sequence>MSGLAFAPPRFAVDRAALVARLRAVLPEDALRVDEEALRPYECDGLTAYRQLPLLVTLPENEAQARAILRVCHELGVPVVPRGAATGLSGGVLPHPDGVVVSLARLKNILAIDPATRTAVVQPGVRNLAVSQAAAPYGLYYAPDPSSQIACTIGGNIAENSGGVHCLKYGLTVHNVLRVRGLTVAGEIVEFGCAAPDAPGYDLLAVANGSEGLLVLITEATVRLTPKPELAQVALASFDDVTRAGEAVAAIIAAGILPAGLEMMDKKATHAVEPFVNAGYDMDAEALLLCESDGTPEEVAEEMARMQAVLAASGATAIRVSQNEAERLKFWAGRKAAFPAVGRITPDYLCMDGTIPRHSVGRMLQAIADMERRYGLRCANVFHAGDGNLHPLIMYDANQPGELERAQAFGAEILELSVEFGGTITGEHGVGVEKVTQMCAQFTPDELALFERLKRAFDPAGLLNPGKAIPTPARCREYRLARSATAGERGTPCCAPAADDATHDVWGDPADGASAPGDATKTEGPR</sequence>
<dbReference type="PANTHER" id="PTHR42934:SF1">
    <property type="entry name" value="GLYCOLATE OXIDASE SUBUNIT GLCD"/>
    <property type="match status" value="1"/>
</dbReference>
<keyword evidence="2" id="KW-0285">Flavoprotein</keyword>
<evidence type="ECO:0000256" key="3">
    <source>
        <dbReference type="ARBA" id="ARBA00022827"/>
    </source>
</evidence>
<dbReference type="SUPFAM" id="SSF56176">
    <property type="entry name" value="FAD-binding/transporter-associated domain-like"/>
    <property type="match status" value="1"/>
</dbReference>
<keyword evidence="3" id="KW-0274">FAD</keyword>
<keyword evidence="4" id="KW-0560">Oxidoreductase</keyword>